<dbReference type="InterPro" id="IPR016709">
    <property type="entry name" value="HadA-like"/>
</dbReference>
<dbReference type="Pfam" id="PF13452">
    <property type="entry name" value="FAS1_DH_region"/>
    <property type="match status" value="1"/>
</dbReference>
<dbReference type="SUPFAM" id="SSF54637">
    <property type="entry name" value="Thioesterase/thiol ester dehydrase-isomerase"/>
    <property type="match status" value="1"/>
</dbReference>
<reference evidence="2" key="1">
    <citation type="submission" date="2022-06" db="EMBL/GenBank/DDBJ databases">
        <title>Amycolatopsis iheyaensis sp. nov., a new species of the genus Amycolatopsis isolated from soil in Iheya island, Japan.</title>
        <authorList>
            <person name="Ngamcharungchit C."/>
            <person name="Kanto H."/>
            <person name="Take A."/>
            <person name="Intra B."/>
            <person name="Matsumoto A."/>
            <person name="Panbangred W."/>
            <person name="Inahashi Y."/>
        </authorList>
    </citation>
    <scope>NUCLEOTIDE SEQUENCE</scope>
    <source>
        <strain evidence="2">OK19-0408</strain>
    </source>
</reference>
<dbReference type="RefSeq" id="WP_257921650.1">
    <property type="nucleotide sequence ID" value="NZ_JAMXQV010000009.1"/>
</dbReference>
<accession>A0A9X2SLW9</accession>
<evidence type="ECO:0000259" key="1">
    <source>
        <dbReference type="Pfam" id="PF13452"/>
    </source>
</evidence>
<organism evidence="2 3">
    <name type="scientific">Amycolatopsis iheyensis</name>
    <dbReference type="NCBI Taxonomy" id="2945988"/>
    <lineage>
        <taxon>Bacteria</taxon>
        <taxon>Bacillati</taxon>
        <taxon>Actinomycetota</taxon>
        <taxon>Actinomycetes</taxon>
        <taxon>Pseudonocardiales</taxon>
        <taxon>Pseudonocardiaceae</taxon>
        <taxon>Amycolatopsis</taxon>
    </lineage>
</organism>
<evidence type="ECO:0000313" key="2">
    <source>
        <dbReference type="EMBL" id="MCR6485035.1"/>
    </source>
</evidence>
<name>A0A9X2SLW9_9PSEU</name>
<dbReference type="AlphaFoldDB" id="A0A9X2SLW9"/>
<dbReference type="PIRSF" id="PIRSF018072">
    <property type="entry name" value="UCP018072"/>
    <property type="match status" value="1"/>
</dbReference>
<keyword evidence="3" id="KW-1185">Reference proteome</keyword>
<gene>
    <name evidence="2" type="ORF">M8542_19595</name>
</gene>
<protein>
    <submittedName>
        <fullName evidence="2">MaoC family dehydratase N-terminal domain-containing protein</fullName>
    </submittedName>
</protein>
<proteinExistence type="predicted"/>
<dbReference type="CDD" id="cd03441">
    <property type="entry name" value="R_hydratase_like"/>
    <property type="match status" value="1"/>
</dbReference>
<dbReference type="Proteomes" id="UP001144096">
    <property type="component" value="Unassembled WGS sequence"/>
</dbReference>
<feature type="domain" description="FAS1-like dehydratase" evidence="1">
    <location>
        <begin position="7"/>
        <end position="138"/>
    </location>
</feature>
<dbReference type="InterPro" id="IPR029069">
    <property type="entry name" value="HotDog_dom_sf"/>
</dbReference>
<comment type="caution">
    <text evidence="2">The sequence shown here is derived from an EMBL/GenBank/DDBJ whole genome shotgun (WGS) entry which is preliminary data.</text>
</comment>
<dbReference type="InterPro" id="IPR039569">
    <property type="entry name" value="FAS1-like_DH_region"/>
</dbReference>
<evidence type="ECO:0000313" key="3">
    <source>
        <dbReference type="Proteomes" id="UP001144096"/>
    </source>
</evidence>
<dbReference type="Gene3D" id="3.10.129.10">
    <property type="entry name" value="Hotdog Thioesterase"/>
    <property type="match status" value="1"/>
</dbReference>
<dbReference type="EMBL" id="JAMXQV010000009">
    <property type="protein sequence ID" value="MCR6485035.1"/>
    <property type="molecule type" value="Genomic_DNA"/>
</dbReference>
<sequence>MPIDKVHIGRDTGTRTLLVDRGRLRLFAKATGQTDPVYTDLDAAKAAGHPDLPVPPTFFFAVSLETADPFTWLTDLGIDLTTVLHGEQEFHYHRLAHAGAELTATARITDVYDKRGGALEFLVTTTSITDHSGQLVAEAVGTTAIRRPAEVNA</sequence>